<organism evidence="2 3">
    <name type="scientific">Oncorhynchus mykiss</name>
    <name type="common">Rainbow trout</name>
    <name type="synonym">Salmo gairdneri</name>
    <dbReference type="NCBI Taxonomy" id="8022"/>
    <lineage>
        <taxon>Eukaryota</taxon>
        <taxon>Metazoa</taxon>
        <taxon>Chordata</taxon>
        <taxon>Craniata</taxon>
        <taxon>Vertebrata</taxon>
        <taxon>Euteleostomi</taxon>
        <taxon>Actinopterygii</taxon>
        <taxon>Neopterygii</taxon>
        <taxon>Teleostei</taxon>
        <taxon>Protacanthopterygii</taxon>
        <taxon>Salmoniformes</taxon>
        <taxon>Salmonidae</taxon>
        <taxon>Salmoninae</taxon>
        <taxon>Oncorhynchus</taxon>
    </lineage>
</organism>
<dbReference type="GeneID" id="110538734"/>
<dbReference type="PANTHER" id="PTHR14241:SF1">
    <property type="entry name" value="INTERFERON-INDUCED PROTEIN 44-RELATED"/>
    <property type="match status" value="1"/>
</dbReference>
<evidence type="ECO:0000256" key="1">
    <source>
        <dbReference type="SAM" id="MobiDB-lite"/>
    </source>
</evidence>
<accession>A0A8C7QRI5</accession>
<dbReference type="Ensembl" id="ENSOMYT00000043516.2">
    <property type="protein sequence ID" value="ENSOMYP00000039862.2"/>
    <property type="gene ID" value="ENSOMYG00000018483.2"/>
</dbReference>
<feature type="region of interest" description="Disordered" evidence="1">
    <location>
        <begin position="150"/>
        <end position="169"/>
    </location>
</feature>
<evidence type="ECO:0000313" key="3">
    <source>
        <dbReference type="Proteomes" id="UP000694395"/>
    </source>
</evidence>
<dbReference type="GeneTree" id="ENSGT00940000160560"/>
<reference evidence="2" key="2">
    <citation type="submission" date="2025-08" db="UniProtKB">
        <authorList>
            <consortium name="Ensembl"/>
        </authorList>
    </citation>
    <scope>IDENTIFICATION</scope>
</reference>
<dbReference type="PANTHER" id="PTHR14241">
    <property type="entry name" value="INTERFERON-INDUCED PROTEIN 44"/>
    <property type="match status" value="1"/>
</dbReference>
<dbReference type="Proteomes" id="UP000694395">
    <property type="component" value="Chromosome 12"/>
</dbReference>
<dbReference type="OrthoDB" id="25620at2759"/>
<dbReference type="RefSeq" id="XP_036794822.1">
    <property type="nucleotide sequence ID" value="XM_036938927.1"/>
</dbReference>
<dbReference type="KEGG" id="omy:110538734"/>
<sequence>MAGNGTSKPAAPAPAPAAAPPKVFDKPWRNTPWGGRDQLLEDLKAYVPRNPGIEHVRILLSGPIGAGKSSFINSINNVFQNKMTMKAQVDSAMADKSFTTTYTTHKIENRKTGSYYPFVFNDVMGFEKPNGKGVHEDDLKKALTGHVKEGHKFNPSHSLTEGDLGYNKSPSPSDRAHCLVNLIPADKIALMDDEVIKKMRAIRLVASDLGIPQVVILTRVDIACPLVKENLRNMYLSKYIKEMMEKCSIKLGVPVNCIFPVRNYHEEIELDEDMDVLLFRALKQMVDFGDDFLKEMEQS</sequence>
<evidence type="ECO:0008006" key="4">
    <source>
        <dbReference type="Google" id="ProtNLM"/>
    </source>
</evidence>
<protein>
    <recommendedName>
        <fullName evidence="4">G domain-containing protein</fullName>
    </recommendedName>
</protein>
<reference evidence="2" key="1">
    <citation type="submission" date="2020-07" db="EMBL/GenBank/DDBJ databases">
        <title>A long reads based de novo assembly of the rainbow trout Arlee double haploid line genome.</title>
        <authorList>
            <person name="Gao G."/>
            <person name="Palti Y."/>
        </authorList>
    </citation>
    <scope>NUCLEOTIDE SEQUENCE [LARGE SCALE GENOMIC DNA]</scope>
</reference>
<dbReference type="Gene3D" id="3.40.50.300">
    <property type="entry name" value="P-loop containing nucleotide triphosphate hydrolases"/>
    <property type="match status" value="1"/>
</dbReference>
<keyword evidence="3" id="KW-1185">Reference proteome</keyword>
<feature type="region of interest" description="Disordered" evidence="1">
    <location>
        <begin position="1"/>
        <end position="26"/>
    </location>
</feature>
<dbReference type="AlphaFoldDB" id="A0A8C7QRI5"/>
<dbReference type="SUPFAM" id="SSF52540">
    <property type="entry name" value="P-loop containing nucleoside triphosphate hydrolases"/>
    <property type="match status" value="1"/>
</dbReference>
<proteinExistence type="predicted"/>
<dbReference type="RefSeq" id="XP_036794823.1">
    <property type="nucleotide sequence ID" value="XM_036938928.1"/>
</dbReference>
<dbReference type="RefSeq" id="XP_021481369.1">
    <property type="nucleotide sequence ID" value="XM_021625694.2"/>
</dbReference>
<dbReference type="InterPro" id="IPR027417">
    <property type="entry name" value="P-loop_NTPase"/>
</dbReference>
<name>A0A8C7QRI5_ONCMY</name>
<reference evidence="2" key="3">
    <citation type="submission" date="2025-09" db="UniProtKB">
        <authorList>
            <consortium name="Ensembl"/>
        </authorList>
    </citation>
    <scope>IDENTIFICATION</scope>
</reference>
<evidence type="ECO:0000313" key="2">
    <source>
        <dbReference type="Ensembl" id="ENSOMYP00000039862.2"/>
    </source>
</evidence>
<dbReference type="GO" id="GO:0006955">
    <property type="term" value="P:immune response"/>
    <property type="evidence" value="ECO:0007669"/>
    <property type="project" value="TreeGrafter"/>
</dbReference>
<gene>
    <name evidence="2" type="primary">LOC110538734</name>
</gene>